<dbReference type="Proteomes" id="UP000075755">
    <property type="component" value="Plasmid pAA02"/>
</dbReference>
<geneLocation type="plasmid" evidence="2 4">
    <name>pAA02</name>
</geneLocation>
<evidence type="ECO:0000313" key="5">
    <source>
        <dbReference type="Proteomes" id="UP000577697"/>
    </source>
</evidence>
<keyword evidence="2" id="KW-0614">Plasmid</keyword>
<dbReference type="Proteomes" id="UP000577697">
    <property type="component" value="Unassembled WGS sequence"/>
</dbReference>
<evidence type="ECO:0000313" key="4">
    <source>
        <dbReference type="Proteomes" id="UP000075755"/>
    </source>
</evidence>
<feature type="region of interest" description="Disordered" evidence="1">
    <location>
        <begin position="192"/>
        <end position="234"/>
    </location>
</feature>
<name>A0AAC8YVE9_AMIAI</name>
<reference evidence="2 4" key="1">
    <citation type="submission" date="2016-03" db="EMBL/GenBank/DDBJ databases">
        <title>Complete genome of Aminobacter aminovorans KCTC 2477.</title>
        <authorList>
            <person name="Kim K.M."/>
        </authorList>
    </citation>
    <scope>NUCLEOTIDE SEQUENCE [LARGE SCALE GENOMIC DNA]</scope>
    <source>
        <strain evidence="2 4">KCTC 2477</strain>
        <plasmid evidence="2 4">pAA02</plasmid>
    </source>
</reference>
<protein>
    <submittedName>
        <fullName evidence="2">Uncharacterized protein</fullName>
    </submittedName>
</protein>
<organism evidence="2 4">
    <name type="scientific">Aminobacter aminovorans</name>
    <name type="common">Chelatobacter heintzii</name>
    <dbReference type="NCBI Taxonomy" id="83263"/>
    <lineage>
        <taxon>Bacteria</taxon>
        <taxon>Pseudomonadati</taxon>
        <taxon>Pseudomonadota</taxon>
        <taxon>Alphaproteobacteria</taxon>
        <taxon>Hyphomicrobiales</taxon>
        <taxon>Phyllobacteriaceae</taxon>
        <taxon>Aminobacter</taxon>
    </lineage>
</organism>
<proteinExistence type="predicted"/>
<gene>
    <name evidence="2" type="ORF">AA2016_6311</name>
    <name evidence="3" type="ORF">FHS67_001343</name>
</gene>
<dbReference type="EMBL" id="CP015007">
    <property type="protein sequence ID" value="AMS45207.1"/>
    <property type="molecule type" value="Genomic_DNA"/>
</dbReference>
<keyword evidence="5" id="KW-1185">Reference proteome</keyword>
<feature type="compositionally biased region" description="Basic and acidic residues" evidence="1">
    <location>
        <begin position="225"/>
        <end position="234"/>
    </location>
</feature>
<dbReference type="KEGG" id="aak:AA2016_6311"/>
<evidence type="ECO:0000313" key="2">
    <source>
        <dbReference type="EMBL" id="AMS45207.1"/>
    </source>
</evidence>
<feature type="compositionally biased region" description="Basic and acidic residues" evidence="1">
    <location>
        <begin position="198"/>
        <end position="215"/>
    </location>
</feature>
<evidence type="ECO:0000313" key="3">
    <source>
        <dbReference type="EMBL" id="MBB3705033.1"/>
    </source>
</evidence>
<accession>A0AAC8YVE9</accession>
<sequence>MADSDNTTALPFVTQGGRRKSCAVDDEAESDISVGVRLAEKIAARLLGTIDPCVVLLQEWEQAHHMAVVLCRLQQRLEIRIRNALRASEPRGGPENDGHSPLLPADQQARWNKLDREVGYSRARAAEAQAVEAEEEILDAVAATPAQSLAGVIAKLKIIAGGGENMGDTSAFPWPQIQSVLADLQALGDRGADVLPADSRRQRAEDRGLDGETNRLRTSMPDGTIARESHPRRS</sequence>
<evidence type="ECO:0000256" key="1">
    <source>
        <dbReference type="SAM" id="MobiDB-lite"/>
    </source>
</evidence>
<reference evidence="3 5" key="2">
    <citation type="submission" date="2020-08" db="EMBL/GenBank/DDBJ databases">
        <title>Genomic Encyclopedia of Type Strains, Phase IV (KMG-IV): sequencing the most valuable type-strain genomes for metagenomic binning, comparative biology and taxonomic classification.</title>
        <authorList>
            <person name="Goeker M."/>
        </authorList>
    </citation>
    <scope>NUCLEOTIDE SEQUENCE [LARGE SCALE GENOMIC DNA]</scope>
    <source>
        <strain evidence="3 5">DSM 10368</strain>
    </source>
</reference>
<dbReference type="EMBL" id="JACICB010000004">
    <property type="protein sequence ID" value="MBB3705033.1"/>
    <property type="molecule type" value="Genomic_DNA"/>
</dbReference>
<dbReference type="RefSeq" id="WP_157097284.1">
    <property type="nucleotide sequence ID" value="NZ_CP015007.1"/>
</dbReference>
<dbReference type="AlphaFoldDB" id="A0AAC8YVE9"/>